<feature type="region of interest" description="Disordered" evidence="1">
    <location>
        <begin position="1024"/>
        <end position="1047"/>
    </location>
</feature>
<protein>
    <recommendedName>
        <fullName evidence="3">AsmA domain-containing protein</fullName>
    </recommendedName>
</protein>
<dbReference type="GO" id="GO:0005886">
    <property type="term" value="C:plasma membrane"/>
    <property type="evidence" value="ECO:0007669"/>
    <property type="project" value="TreeGrafter"/>
</dbReference>
<evidence type="ECO:0000256" key="2">
    <source>
        <dbReference type="SAM" id="Phobius"/>
    </source>
</evidence>
<sequence>MKKKKTVLSKLMKVVKITGFSLGGIALVLYVSPYFFKDQINEGIKSVAENYVKTEIEFKDLDISFFNHFPKLTVTLTDSSIKGSTPYQTENLISAKEIALGVDVKTLFDDKIIFNELFITDATINLKIDSLGRNNFDIMQSSDEVEKEEDSSVGLALNNFKIANSNFLYDDKSSKTYLKLDQFDYDGLIDFTENQLTLNAKTDIKNVNFSFDEEKYVKNLPLKGKINSKIDLNNLSFYFTENNLELGQFPFSLKGSLLMPNESKVFDLTISSEKNDLQYIPAIIPEAYQEWAKDVELKGSSTILFTMKGIMNATTNQNPDIHIDAKIDDGWMNYKKSSSPIKNINLVSTIDLQALDPDKMRVKVENLDFKLLDGTTKTNFTYWAGKTMFSEGVIESSIDLEALKNATGFNQFDAKGILDMEGSWKGSIVQNAKNPLQKIPTFYLKANLENGYFKMNEMPAALDHINLDLTMKNTDGNIKNTSVLVHKIDAKAMDNYMIGRLELKNLNNFPINADFGAKIHLEDIYKIYPIKNIDMRGDLFVKMKANGTYEPKRKKVPVSNTVVILKNGYIKLHEYPNLPLENITVETHIKSGRGSFNDLSIDVLPIKFTLARKPFMVNANLKNLNNLDYRVHSKGELNLANIYKLFPIEGLDVDGLIETNFGVKGNNGAPLESFQNKGFVKIQNIKINTKFFPSKFVIKQGDFRFEGSHLTFKDVKARYKKNVFVFDGDVSNYINYALKDNEMLKGTINFKTNRVNIDDFMAFNTESTATNSIAAEEGVVLLPKNVELSIKGQAKEVLFKDITLQNFEGDLGLKQGNLELQNTKFNLIGSEFTMNGNYVPTNAKKAKFNFTVKASNFDIQRAYHEITLFRELASAAEKAHGKVSMDYQLEGDLGADMFPKLKTIKGGGDFTLEEIKFLGFKVFNSVAEKTSTDALHDANVKKVTFKTKIENNVITINRTKFKIAGFRPRIEGQVTLDGYMNLGMRLGLPPFGIIGISIKITGPADTFEVEVGKYHKEDLNETDDEFGEYQKSLEEEKAKQEAAQVKQ</sequence>
<dbReference type="EMBL" id="RHPO01000001">
    <property type="protein sequence ID" value="RRT94584.1"/>
    <property type="molecule type" value="Genomic_DNA"/>
</dbReference>
<evidence type="ECO:0000256" key="1">
    <source>
        <dbReference type="SAM" id="MobiDB-lite"/>
    </source>
</evidence>
<feature type="transmembrane region" description="Helical" evidence="2">
    <location>
        <begin position="12"/>
        <end position="36"/>
    </location>
</feature>
<proteinExistence type="predicted"/>
<accession>A0A427BTH6</accession>
<keyword evidence="2" id="KW-0472">Membrane</keyword>
<dbReference type="InterPro" id="IPR007844">
    <property type="entry name" value="AsmA"/>
</dbReference>
<dbReference type="AlphaFoldDB" id="A0A427BTH6"/>
<dbReference type="Proteomes" id="UP000267844">
    <property type="component" value="Unassembled WGS sequence"/>
</dbReference>
<feature type="compositionally biased region" description="Basic and acidic residues" evidence="1">
    <location>
        <begin position="1031"/>
        <end position="1040"/>
    </location>
</feature>
<evidence type="ECO:0000313" key="4">
    <source>
        <dbReference type="EMBL" id="RRT94584.1"/>
    </source>
</evidence>
<name>A0A427BTH6_9FLAO</name>
<keyword evidence="2" id="KW-1133">Transmembrane helix</keyword>
<dbReference type="PANTHER" id="PTHR30441">
    <property type="entry name" value="DUF748 DOMAIN-CONTAINING PROTEIN"/>
    <property type="match status" value="1"/>
</dbReference>
<dbReference type="GO" id="GO:0090313">
    <property type="term" value="P:regulation of protein targeting to membrane"/>
    <property type="evidence" value="ECO:0007669"/>
    <property type="project" value="TreeGrafter"/>
</dbReference>
<dbReference type="Pfam" id="PF05170">
    <property type="entry name" value="AsmA"/>
    <property type="match status" value="1"/>
</dbReference>
<dbReference type="InterPro" id="IPR052894">
    <property type="entry name" value="AsmA-related"/>
</dbReference>
<keyword evidence="2" id="KW-0812">Transmembrane</keyword>
<dbReference type="PANTHER" id="PTHR30441:SF8">
    <property type="entry name" value="DUF748 DOMAIN-CONTAINING PROTEIN"/>
    <property type="match status" value="1"/>
</dbReference>
<comment type="caution">
    <text evidence="4">The sequence shown here is derived from an EMBL/GenBank/DDBJ whole genome shotgun (WGS) entry which is preliminary data.</text>
</comment>
<reference evidence="4 5" key="1">
    <citation type="submission" date="2018-10" db="EMBL/GenBank/DDBJ databases">
        <title>Transmission dynamics of multidrug resistant bacteria on intensive care unit surfaces.</title>
        <authorList>
            <person name="D'Souza A.W."/>
            <person name="Potter R.F."/>
            <person name="Wallace M."/>
            <person name="Shupe A."/>
            <person name="Patel S."/>
            <person name="Sun S."/>
            <person name="Gul D."/>
            <person name="Kwon J.H."/>
            <person name="Andleeb S."/>
            <person name="Burnham C.-A.D."/>
            <person name="Dantas G."/>
        </authorList>
    </citation>
    <scope>NUCLEOTIDE SEQUENCE [LARGE SCALE GENOMIC DNA]</scope>
    <source>
        <strain evidence="4 5">WF_348</strain>
    </source>
</reference>
<evidence type="ECO:0000259" key="3">
    <source>
        <dbReference type="Pfam" id="PF05170"/>
    </source>
</evidence>
<evidence type="ECO:0000313" key="5">
    <source>
        <dbReference type="Proteomes" id="UP000267844"/>
    </source>
</evidence>
<organism evidence="4 5">
    <name type="scientific">Empedobacter falsenii</name>
    <dbReference type="NCBI Taxonomy" id="343874"/>
    <lineage>
        <taxon>Bacteria</taxon>
        <taxon>Pseudomonadati</taxon>
        <taxon>Bacteroidota</taxon>
        <taxon>Flavobacteriia</taxon>
        <taxon>Flavobacteriales</taxon>
        <taxon>Weeksellaceae</taxon>
        <taxon>Empedobacter</taxon>
    </lineage>
</organism>
<gene>
    <name evidence="4" type="ORF">EGI89_00790</name>
</gene>
<feature type="domain" description="AsmA" evidence="3">
    <location>
        <begin position="25"/>
        <end position="209"/>
    </location>
</feature>